<dbReference type="OrthoDB" id="327549at2"/>
<dbReference type="InterPro" id="IPR050267">
    <property type="entry name" value="Anti-sigma-factor_SerPK"/>
</dbReference>
<keyword evidence="1" id="KW-0723">Serine/threonine-protein kinase</keyword>
<dbReference type="EMBL" id="CP027667">
    <property type="protein sequence ID" value="AVO49778.1"/>
    <property type="molecule type" value="Genomic_DNA"/>
</dbReference>
<sequence>MTTAPPCPAPAVWPDWSGPTHQFAPETGPAGITAALAWLEALGERLQWPASVSFALTLCADEALANVAHHARTAQGAPARIWLTCGPTPAGVALCIEDDGTAFDPTAQASPQLAATLENAAIGGHGLRLMRHYLQQLSYRREQGRNRLLMEVARPPRA</sequence>
<dbReference type="Proteomes" id="UP000237925">
    <property type="component" value="Chromosome"/>
</dbReference>
<dbReference type="GO" id="GO:0004674">
    <property type="term" value="F:protein serine/threonine kinase activity"/>
    <property type="evidence" value="ECO:0007669"/>
    <property type="project" value="UniProtKB-KW"/>
</dbReference>
<dbReference type="CDD" id="cd16936">
    <property type="entry name" value="HATPase_RsbW-like"/>
    <property type="match status" value="1"/>
</dbReference>
<feature type="domain" description="Histidine kinase/HSP90-like ATPase" evidence="2">
    <location>
        <begin position="29"/>
        <end position="150"/>
    </location>
</feature>
<dbReference type="KEGG" id="mela:C6568_11320"/>
<gene>
    <name evidence="3" type="ORF">C6568_11320</name>
</gene>
<evidence type="ECO:0000259" key="2">
    <source>
        <dbReference type="Pfam" id="PF13581"/>
    </source>
</evidence>
<keyword evidence="1" id="KW-0418">Kinase</keyword>
<evidence type="ECO:0000313" key="3">
    <source>
        <dbReference type="EMBL" id="AVO49778.1"/>
    </source>
</evidence>
<reference evidence="3 4" key="1">
    <citation type="submission" date="2018-03" db="EMBL/GenBank/DDBJ databases">
        <title>Genome sequencing of Melaminivora sp.</title>
        <authorList>
            <person name="Kim S.-J."/>
            <person name="Heo J."/>
            <person name="Ahn J.-H."/>
            <person name="Kwon S.-W."/>
        </authorList>
    </citation>
    <scope>NUCLEOTIDE SEQUENCE [LARGE SCALE GENOMIC DNA]</scope>
    <source>
        <strain evidence="3 4">SC2-9</strain>
    </source>
</reference>
<dbReference type="InterPro" id="IPR003594">
    <property type="entry name" value="HATPase_dom"/>
</dbReference>
<evidence type="ECO:0000313" key="4">
    <source>
        <dbReference type="Proteomes" id="UP000237925"/>
    </source>
</evidence>
<dbReference type="SUPFAM" id="SSF55874">
    <property type="entry name" value="ATPase domain of HSP90 chaperone/DNA topoisomerase II/histidine kinase"/>
    <property type="match status" value="1"/>
</dbReference>
<evidence type="ECO:0000256" key="1">
    <source>
        <dbReference type="ARBA" id="ARBA00022527"/>
    </source>
</evidence>
<proteinExistence type="predicted"/>
<organism evidence="3 4">
    <name type="scientific">Melaminivora suipulveris</name>
    <dbReference type="NCBI Taxonomy" id="2109913"/>
    <lineage>
        <taxon>Bacteria</taxon>
        <taxon>Pseudomonadati</taxon>
        <taxon>Pseudomonadota</taxon>
        <taxon>Betaproteobacteria</taxon>
        <taxon>Burkholderiales</taxon>
        <taxon>Comamonadaceae</taxon>
        <taxon>Melaminivora</taxon>
    </lineage>
</organism>
<protein>
    <recommendedName>
        <fullName evidence="2">Histidine kinase/HSP90-like ATPase domain-containing protein</fullName>
    </recommendedName>
</protein>
<name>A0A2R3QDC5_9BURK</name>
<dbReference type="Pfam" id="PF13581">
    <property type="entry name" value="HATPase_c_2"/>
    <property type="match status" value="1"/>
</dbReference>
<dbReference type="AlphaFoldDB" id="A0A2R3QDC5"/>
<accession>A0A2R3QDC5</accession>
<dbReference type="RefSeq" id="WP_106684207.1">
    <property type="nucleotide sequence ID" value="NZ_CP027667.1"/>
</dbReference>
<dbReference type="Gene3D" id="3.30.565.10">
    <property type="entry name" value="Histidine kinase-like ATPase, C-terminal domain"/>
    <property type="match status" value="1"/>
</dbReference>
<dbReference type="PANTHER" id="PTHR35526">
    <property type="entry name" value="ANTI-SIGMA-F FACTOR RSBW-RELATED"/>
    <property type="match status" value="1"/>
</dbReference>
<dbReference type="InterPro" id="IPR036890">
    <property type="entry name" value="HATPase_C_sf"/>
</dbReference>
<keyword evidence="4" id="KW-1185">Reference proteome</keyword>
<keyword evidence="1" id="KW-0808">Transferase</keyword>